<keyword evidence="3" id="KW-1185">Reference proteome</keyword>
<organism evidence="2 3">
    <name type="scientific">Talaromyces pinophilus</name>
    <name type="common">Penicillium pinophilum</name>
    <dbReference type="NCBI Taxonomy" id="128442"/>
    <lineage>
        <taxon>Eukaryota</taxon>
        <taxon>Fungi</taxon>
        <taxon>Dikarya</taxon>
        <taxon>Ascomycota</taxon>
        <taxon>Pezizomycotina</taxon>
        <taxon>Eurotiomycetes</taxon>
        <taxon>Eurotiomycetidae</taxon>
        <taxon>Eurotiales</taxon>
        <taxon>Trichocomaceae</taxon>
        <taxon>Talaromyces</taxon>
        <taxon>Talaromyces sect. Talaromyces</taxon>
    </lineage>
</organism>
<dbReference type="PROSITE" id="PS50097">
    <property type="entry name" value="BTB"/>
    <property type="match status" value="1"/>
</dbReference>
<name>A0A6V8HDS6_TALPI</name>
<evidence type="ECO:0000313" key="2">
    <source>
        <dbReference type="EMBL" id="GAM38595.1"/>
    </source>
</evidence>
<dbReference type="InterPro" id="IPR011333">
    <property type="entry name" value="SKP1/BTB/POZ_sf"/>
</dbReference>
<accession>A0A6V8HDS6</accession>
<reference evidence="3" key="1">
    <citation type="journal article" date="2015" name="Genome Announc.">
        <title>Draft genome sequence of Talaromyces cellulolyticus strain Y-94, a source of lignocellulosic biomass-degrading enzymes.</title>
        <authorList>
            <person name="Fujii T."/>
            <person name="Koike H."/>
            <person name="Sawayama S."/>
            <person name="Yano S."/>
            <person name="Inoue H."/>
        </authorList>
    </citation>
    <scope>NUCLEOTIDE SEQUENCE [LARGE SCALE GENOMIC DNA]</scope>
    <source>
        <strain evidence="3">Y-94</strain>
    </source>
</reference>
<protein>
    <recommendedName>
        <fullName evidence="1">BTB domain-containing protein</fullName>
    </recommendedName>
</protein>
<gene>
    <name evidence="2" type="ORF">TCE0_033r09440</name>
</gene>
<dbReference type="Proteomes" id="UP000053095">
    <property type="component" value="Unassembled WGS sequence"/>
</dbReference>
<proteinExistence type="predicted"/>
<comment type="caution">
    <text evidence="2">The sequence shown here is derived from an EMBL/GenBank/DDBJ whole genome shotgun (WGS) entry which is preliminary data.</text>
</comment>
<sequence length="246" mass="28005">MTFVVGETKTPIRIHAAVVQDLSDPLAELIVQQVSDEQPVILGDVEAETFTRFTEFAYRGTYVTPMAHDAEMTITAHDEDGDVFTIQRGYPVGGTSSPVARTISPVRNTSASHRRYFEQFRSLNFYDVPAMVSVNPNIMFHAKLYAFATEFQILSLQRQCLSKLHRDLCEFYMNPCNVGAVLDLVDYVYTHTERHELGEGSSLRNLVFRYAMCHVDKFVVDERFEQVLRNNVALSIDILREILKGL</sequence>
<dbReference type="AlphaFoldDB" id="A0A6V8HDS6"/>
<dbReference type="Gene3D" id="3.30.710.10">
    <property type="entry name" value="Potassium Channel Kv1.1, Chain A"/>
    <property type="match status" value="1"/>
</dbReference>
<feature type="domain" description="BTB" evidence="1">
    <location>
        <begin position="1"/>
        <end position="66"/>
    </location>
</feature>
<dbReference type="EMBL" id="DF933829">
    <property type="protein sequence ID" value="GAM38595.1"/>
    <property type="molecule type" value="Genomic_DNA"/>
</dbReference>
<dbReference type="PANTHER" id="PTHR47843">
    <property type="entry name" value="BTB DOMAIN-CONTAINING PROTEIN-RELATED"/>
    <property type="match status" value="1"/>
</dbReference>
<dbReference type="InterPro" id="IPR000210">
    <property type="entry name" value="BTB/POZ_dom"/>
</dbReference>
<dbReference type="SUPFAM" id="SSF54695">
    <property type="entry name" value="POZ domain"/>
    <property type="match status" value="1"/>
</dbReference>
<evidence type="ECO:0000259" key="1">
    <source>
        <dbReference type="PROSITE" id="PS50097"/>
    </source>
</evidence>
<evidence type="ECO:0000313" key="3">
    <source>
        <dbReference type="Proteomes" id="UP000053095"/>
    </source>
</evidence>